<reference evidence="2 5" key="2">
    <citation type="journal article" date="2018" name="Int. J. Syst. Evol. Microbiol.">
        <title>Pseudooceanicola lipolyticus sp. nov., a marine alphaproteobacterium, reclassification of Oceanicola flagellatus as Pseudooceanicola flagellatus comb. nov. and emended description of the genus Pseudooceanicola.</title>
        <authorList>
            <person name="Huang M.-M."/>
            <person name="Guo L.-L."/>
            <person name="Wu Y.-H."/>
            <person name="Lai Q.-L."/>
            <person name="Shao Z.-Z."/>
            <person name="Wang C.-S."/>
            <person name="Wu M."/>
            <person name="Xu X.-W."/>
        </authorList>
    </citation>
    <scope>NUCLEOTIDE SEQUENCE [LARGE SCALE GENOMIC DNA]</scope>
    <source>
        <strain evidence="2 5">Ar-45</strain>
    </source>
</reference>
<protein>
    <submittedName>
        <fullName evidence="3">Uncharacterized protein</fullName>
    </submittedName>
</protein>
<gene>
    <name evidence="2" type="ORF">CVM39_18880</name>
    <name evidence="3" type="ORF">SAMN06297129_2439</name>
</gene>
<dbReference type="AlphaFoldDB" id="A0A285IXZ0"/>
<dbReference type="Proteomes" id="UP000231655">
    <property type="component" value="Unassembled WGS sequence"/>
</dbReference>
<accession>A0A285IXZ0</accession>
<organism evidence="3 4">
    <name type="scientific">Pseudooceanicola antarcticus</name>
    <dbReference type="NCBI Taxonomy" id="1247613"/>
    <lineage>
        <taxon>Bacteria</taxon>
        <taxon>Pseudomonadati</taxon>
        <taxon>Pseudomonadota</taxon>
        <taxon>Alphaproteobacteria</taxon>
        <taxon>Rhodobacterales</taxon>
        <taxon>Paracoccaceae</taxon>
        <taxon>Pseudooceanicola</taxon>
    </lineage>
</organism>
<keyword evidence="5" id="KW-1185">Reference proteome</keyword>
<evidence type="ECO:0000313" key="3">
    <source>
        <dbReference type="EMBL" id="SNY52909.1"/>
    </source>
</evidence>
<evidence type="ECO:0000256" key="1">
    <source>
        <dbReference type="SAM" id="MobiDB-lite"/>
    </source>
</evidence>
<feature type="region of interest" description="Disordered" evidence="1">
    <location>
        <begin position="71"/>
        <end position="133"/>
    </location>
</feature>
<evidence type="ECO:0000313" key="4">
    <source>
        <dbReference type="Proteomes" id="UP000231655"/>
    </source>
</evidence>
<dbReference type="Proteomes" id="UP000231702">
    <property type="component" value="Unassembled WGS sequence"/>
</dbReference>
<evidence type="ECO:0000313" key="5">
    <source>
        <dbReference type="Proteomes" id="UP000231702"/>
    </source>
</evidence>
<reference evidence="3 4" key="1">
    <citation type="submission" date="2017-09" db="EMBL/GenBank/DDBJ databases">
        <authorList>
            <person name="Ehlers B."/>
            <person name="Leendertz F.H."/>
        </authorList>
    </citation>
    <scope>NUCLEOTIDE SEQUENCE [LARGE SCALE GENOMIC DNA]</scope>
    <source>
        <strain evidence="3 4">CGMCC 1.12662</strain>
    </source>
</reference>
<sequence length="133" mass="14439">MPNAVTRSAILGRIECPCCSSPVELKTDKRGKAYLHCSSWRQDASGTVYPCHFHAKWGTRDSAELVKLHMGTGGMKAPDAANLTHSPRESAKTERTTTESEAPLEHEPGEPEPHPERSAPATDTDAGRDFLGN</sequence>
<dbReference type="EMBL" id="OBEA01000004">
    <property type="protein sequence ID" value="SNY52909.1"/>
    <property type="molecule type" value="Genomic_DNA"/>
</dbReference>
<name>A0A285IXZ0_9RHOB</name>
<dbReference type="RefSeq" id="WP_097146174.1">
    <property type="nucleotide sequence ID" value="NZ_OBEA01000004.1"/>
</dbReference>
<proteinExistence type="predicted"/>
<evidence type="ECO:0000313" key="2">
    <source>
        <dbReference type="EMBL" id="PJE25771.1"/>
    </source>
</evidence>
<feature type="compositionally biased region" description="Basic and acidic residues" evidence="1">
    <location>
        <begin position="86"/>
        <end position="117"/>
    </location>
</feature>
<dbReference type="EMBL" id="PGTD01000023">
    <property type="protein sequence ID" value="PJE25771.1"/>
    <property type="molecule type" value="Genomic_DNA"/>
</dbReference>